<reference evidence="4" key="2">
    <citation type="submission" date="2015-01" db="EMBL/GenBank/DDBJ databases">
        <title>Evolutionary Origins and Diversification of the Mycorrhizal Mutualists.</title>
        <authorList>
            <consortium name="DOE Joint Genome Institute"/>
            <consortium name="Mycorrhizal Genomics Consortium"/>
            <person name="Kohler A."/>
            <person name="Kuo A."/>
            <person name="Nagy L.G."/>
            <person name="Floudas D."/>
            <person name="Copeland A."/>
            <person name="Barry K.W."/>
            <person name="Cichocki N."/>
            <person name="Veneault-Fourrey C."/>
            <person name="LaButti K."/>
            <person name="Lindquist E.A."/>
            <person name="Lipzen A."/>
            <person name="Lundell T."/>
            <person name="Morin E."/>
            <person name="Murat C."/>
            <person name="Riley R."/>
            <person name="Ohm R."/>
            <person name="Sun H."/>
            <person name="Tunlid A."/>
            <person name="Henrissat B."/>
            <person name="Grigoriev I.V."/>
            <person name="Hibbett D.S."/>
            <person name="Martin F."/>
        </authorList>
    </citation>
    <scope>NUCLEOTIDE SEQUENCE [LARGE SCALE GENOMIC DNA]</scope>
    <source>
        <strain evidence="4">h7</strain>
    </source>
</reference>
<dbReference type="GO" id="GO:0031982">
    <property type="term" value="C:vesicle"/>
    <property type="evidence" value="ECO:0007669"/>
    <property type="project" value="TreeGrafter"/>
</dbReference>
<dbReference type="GO" id="GO:0072318">
    <property type="term" value="P:clathrin coat disassembly"/>
    <property type="evidence" value="ECO:0007669"/>
    <property type="project" value="TreeGrafter"/>
</dbReference>
<feature type="region of interest" description="Disordered" evidence="1">
    <location>
        <begin position="812"/>
        <end position="865"/>
    </location>
</feature>
<feature type="compositionally biased region" description="Basic and acidic residues" evidence="1">
    <location>
        <begin position="318"/>
        <end position="327"/>
    </location>
</feature>
<dbReference type="InterPro" id="IPR019734">
    <property type="entry name" value="TPR_rpt"/>
</dbReference>
<feature type="compositionally biased region" description="Low complexity" evidence="1">
    <location>
        <begin position="211"/>
        <end position="226"/>
    </location>
</feature>
<feature type="region of interest" description="Disordered" evidence="1">
    <location>
        <begin position="1"/>
        <end position="104"/>
    </location>
</feature>
<accession>A0A0C2XX68</accession>
<dbReference type="PROSITE" id="PS50030">
    <property type="entry name" value="UBA"/>
    <property type="match status" value="1"/>
</dbReference>
<dbReference type="InterPro" id="IPR036869">
    <property type="entry name" value="J_dom_sf"/>
</dbReference>
<evidence type="ECO:0000259" key="2">
    <source>
        <dbReference type="PROSITE" id="PS50030"/>
    </source>
</evidence>
<evidence type="ECO:0000313" key="3">
    <source>
        <dbReference type="EMBL" id="KIM42238.1"/>
    </source>
</evidence>
<dbReference type="GO" id="GO:0030276">
    <property type="term" value="F:clathrin binding"/>
    <property type="evidence" value="ECO:0007669"/>
    <property type="project" value="TreeGrafter"/>
</dbReference>
<evidence type="ECO:0000256" key="1">
    <source>
        <dbReference type="SAM" id="MobiDB-lite"/>
    </source>
</evidence>
<proteinExistence type="predicted"/>
<feature type="region of interest" description="Disordered" evidence="1">
    <location>
        <begin position="125"/>
        <end position="399"/>
    </location>
</feature>
<dbReference type="SUPFAM" id="SSF46565">
    <property type="entry name" value="Chaperone J-domain"/>
    <property type="match status" value="1"/>
</dbReference>
<feature type="region of interest" description="Disordered" evidence="1">
    <location>
        <begin position="432"/>
        <end position="503"/>
    </location>
</feature>
<evidence type="ECO:0000313" key="4">
    <source>
        <dbReference type="Proteomes" id="UP000053424"/>
    </source>
</evidence>
<feature type="region of interest" description="Disordered" evidence="1">
    <location>
        <begin position="555"/>
        <end position="656"/>
    </location>
</feature>
<sequence length="987" mass="104712">MSDSFADLWASTTPSKPPTLASTSRPNTVPTSAQPVKQNPTYGKPDLFALLSSSSSNTPSGSATPRHATASGRSTPSMLGVQRSGSAASARGGGGGDAFSDLFAGSAAGANGAKNMTLAARLALEKQQQQQLNSGRSSSAGSGGGNNEVWVGLDSLGGLGAPNGNSPKVTAEDDNDWGLGDFGAGSKPTSSRVARSTTNPTEALWDIDDFPSTTTNSSTPSVPKTTNGTTQSTTLWDINEFTSPPRPPVPTSKATTQPTAKTLWDLDGFASPSPTPPSLHPTAPQPSRSSSSSNGKHKANATFQQTEQVNTPDEDFDFGTREDRGLLDLDDDDDLEDRGQRKGKDNRMLEDDDDILGMLSKPVEAVRASTRQKTPPPATSSQPPNATARPPPSPPPHILGQIVEMGFSVAQARKALSTTQDGMDVQAALESLLNGGGSNGSGEEREREFHPPPPQRRVPSSTRDESPSITTTPRRAAPKGYKERERERERLRMQRGENSANDSLSVTEIQLQADKLVSQASEIGLSVFSKASAFWKEGKGKVVRAYEERAGVGLGAGESARRGDGRPKWMTQEVVAPEEEEEDRTSFADRVGNVRDAQPSSSVVDDEQVDLFSSAPSNPKPTAAPQPPVTQSRTQKRTRTRNLPSATPDTLSTAHAHKTTGTQAFKLGQYAAASEAYGLAISVLPSYHLLLLPLYTNRALARLKTGEYAGAVDDCSSALSIITSGEGSSSASSSWTPGSEEEDPRVLERGNDGGWTHPQGLGVDLCDQYVKSLKRRALVLEGREKWEEAGRDWEVLAGMRVEWVGEKTKGEAVMGAGRCRRTTTSTSDTSGSATPAVKPRPKPRAKPPPTSTSSNSSTSTPAPSAALTALQSQNAQAEADLTLQYSLKDGIDARLSTWRKGKETNIRALLASLDAVLWAEVLRGVKVGGMAELVSPVQVKKAYVRAIGRVHPDKLNASNSTVEQRMLANGVFGTLNEAWIAFQAGQK</sequence>
<protein>
    <recommendedName>
        <fullName evidence="2">UBA domain-containing protein</fullName>
    </recommendedName>
</protein>
<feature type="compositionally biased region" description="Polar residues" evidence="1">
    <location>
        <begin position="301"/>
        <end position="311"/>
    </location>
</feature>
<dbReference type="SUPFAM" id="SSF46934">
    <property type="entry name" value="UBA-like"/>
    <property type="match status" value="1"/>
</dbReference>
<feature type="domain" description="UBA" evidence="2">
    <location>
        <begin position="393"/>
        <end position="435"/>
    </location>
</feature>
<feature type="compositionally biased region" description="Basic and acidic residues" evidence="1">
    <location>
        <begin position="337"/>
        <end position="349"/>
    </location>
</feature>
<feature type="compositionally biased region" description="Pro residues" evidence="1">
    <location>
        <begin position="618"/>
        <end position="628"/>
    </location>
</feature>
<dbReference type="Gene3D" id="1.10.8.10">
    <property type="entry name" value="DNA helicase RuvA subunit, C-terminal domain"/>
    <property type="match status" value="1"/>
</dbReference>
<dbReference type="AlphaFoldDB" id="A0A0C2XX68"/>
<gene>
    <name evidence="3" type="ORF">M413DRAFT_444674</name>
</gene>
<dbReference type="PANTHER" id="PTHR23172:SF19">
    <property type="entry name" value="J DOMAIN-CONTAINING PROTEIN"/>
    <property type="match status" value="1"/>
</dbReference>
<feature type="compositionally biased region" description="Polar residues" evidence="1">
    <location>
        <begin position="227"/>
        <end position="242"/>
    </location>
</feature>
<feature type="compositionally biased region" description="Polar residues" evidence="1">
    <location>
        <begin position="187"/>
        <end position="201"/>
    </location>
</feature>
<feature type="compositionally biased region" description="Basic and acidic residues" evidence="1">
    <location>
        <begin position="480"/>
        <end position="495"/>
    </location>
</feature>
<dbReference type="OrthoDB" id="1717591at2759"/>
<feature type="compositionally biased region" description="Low complexity" evidence="1">
    <location>
        <begin position="280"/>
        <end position="293"/>
    </location>
</feature>
<organism evidence="3 4">
    <name type="scientific">Hebeloma cylindrosporum</name>
    <dbReference type="NCBI Taxonomy" id="76867"/>
    <lineage>
        <taxon>Eukaryota</taxon>
        <taxon>Fungi</taxon>
        <taxon>Dikarya</taxon>
        <taxon>Basidiomycota</taxon>
        <taxon>Agaricomycotina</taxon>
        <taxon>Agaricomycetes</taxon>
        <taxon>Agaricomycetidae</taxon>
        <taxon>Agaricales</taxon>
        <taxon>Agaricineae</taxon>
        <taxon>Hymenogastraceae</taxon>
        <taxon>Hebeloma</taxon>
    </lineage>
</organism>
<dbReference type="InterPro" id="IPR009060">
    <property type="entry name" value="UBA-like_sf"/>
</dbReference>
<keyword evidence="4" id="KW-1185">Reference proteome</keyword>
<dbReference type="SMART" id="SM00028">
    <property type="entry name" value="TPR"/>
    <property type="match status" value="2"/>
</dbReference>
<feature type="compositionally biased region" description="Low complexity" evidence="1">
    <location>
        <begin position="49"/>
        <end position="65"/>
    </location>
</feature>
<dbReference type="STRING" id="686832.A0A0C2XX68"/>
<dbReference type="EMBL" id="KN831778">
    <property type="protein sequence ID" value="KIM42238.1"/>
    <property type="molecule type" value="Genomic_DNA"/>
</dbReference>
<feature type="compositionally biased region" description="Low complexity" evidence="1">
    <location>
        <begin position="725"/>
        <end position="738"/>
    </location>
</feature>
<dbReference type="SMART" id="SM00165">
    <property type="entry name" value="UBA"/>
    <property type="match status" value="1"/>
</dbReference>
<feature type="compositionally biased region" description="Polar residues" evidence="1">
    <location>
        <begin position="10"/>
        <end position="41"/>
    </location>
</feature>
<dbReference type="InterPro" id="IPR015940">
    <property type="entry name" value="UBA"/>
</dbReference>
<feature type="compositionally biased region" description="Low complexity" evidence="1">
    <location>
        <begin position="822"/>
        <end position="837"/>
    </location>
</feature>
<dbReference type="GO" id="GO:0072583">
    <property type="term" value="P:clathrin-dependent endocytosis"/>
    <property type="evidence" value="ECO:0007669"/>
    <property type="project" value="TreeGrafter"/>
</dbReference>
<dbReference type="Gene3D" id="1.25.40.10">
    <property type="entry name" value="Tetratricopeptide repeat domain"/>
    <property type="match status" value="1"/>
</dbReference>
<dbReference type="Proteomes" id="UP000053424">
    <property type="component" value="Unassembled WGS sequence"/>
</dbReference>
<dbReference type="GO" id="GO:0005737">
    <property type="term" value="C:cytoplasm"/>
    <property type="evidence" value="ECO:0007669"/>
    <property type="project" value="TreeGrafter"/>
</dbReference>
<dbReference type="SUPFAM" id="SSF48452">
    <property type="entry name" value="TPR-like"/>
    <property type="match status" value="1"/>
</dbReference>
<dbReference type="HOGENOM" id="CLU_005723_1_1_1"/>
<dbReference type="PANTHER" id="PTHR23172">
    <property type="entry name" value="AUXILIN/CYCLIN G-ASSOCIATED KINASE-RELATED"/>
    <property type="match status" value="1"/>
</dbReference>
<dbReference type="Gene3D" id="1.10.287.110">
    <property type="entry name" value="DnaJ domain"/>
    <property type="match status" value="1"/>
</dbReference>
<feature type="compositionally biased region" description="Polar residues" evidence="1">
    <location>
        <begin position="642"/>
        <end position="656"/>
    </location>
</feature>
<reference evidence="3 4" key="1">
    <citation type="submission" date="2014-04" db="EMBL/GenBank/DDBJ databases">
        <authorList>
            <consortium name="DOE Joint Genome Institute"/>
            <person name="Kuo A."/>
            <person name="Gay G."/>
            <person name="Dore J."/>
            <person name="Kohler A."/>
            <person name="Nagy L.G."/>
            <person name="Floudas D."/>
            <person name="Copeland A."/>
            <person name="Barry K.W."/>
            <person name="Cichocki N."/>
            <person name="Veneault-Fourrey C."/>
            <person name="LaButti K."/>
            <person name="Lindquist E.A."/>
            <person name="Lipzen A."/>
            <person name="Lundell T."/>
            <person name="Morin E."/>
            <person name="Murat C."/>
            <person name="Sun H."/>
            <person name="Tunlid A."/>
            <person name="Henrissat B."/>
            <person name="Grigoriev I.V."/>
            <person name="Hibbett D.S."/>
            <person name="Martin F."/>
            <person name="Nordberg H.P."/>
            <person name="Cantor M.N."/>
            <person name="Hua S.X."/>
        </authorList>
    </citation>
    <scope>NUCLEOTIDE SEQUENCE [LARGE SCALE GENOMIC DNA]</scope>
    <source>
        <strain evidence="4">h7</strain>
    </source>
</reference>
<name>A0A0C2XX68_HEBCY</name>
<dbReference type="Pfam" id="PF22562">
    <property type="entry name" value="UBA_7"/>
    <property type="match status" value="1"/>
</dbReference>
<feature type="compositionally biased region" description="Low complexity" evidence="1">
    <location>
        <begin position="851"/>
        <end position="865"/>
    </location>
</feature>
<feature type="region of interest" description="Disordered" evidence="1">
    <location>
        <begin position="725"/>
        <end position="758"/>
    </location>
</feature>
<dbReference type="InterPro" id="IPR011990">
    <property type="entry name" value="TPR-like_helical_dom_sf"/>
</dbReference>